<reference evidence="2" key="1">
    <citation type="submission" date="2023-03" db="EMBL/GenBank/DDBJ databases">
        <title>Massive genome expansion in bonnet fungi (Mycena s.s.) driven by repeated elements and novel gene families across ecological guilds.</title>
        <authorList>
            <consortium name="Lawrence Berkeley National Laboratory"/>
            <person name="Harder C.B."/>
            <person name="Miyauchi S."/>
            <person name="Viragh M."/>
            <person name="Kuo A."/>
            <person name="Thoen E."/>
            <person name="Andreopoulos B."/>
            <person name="Lu D."/>
            <person name="Skrede I."/>
            <person name="Drula E."/>
            <person name="Henrissat B."/>
            <person name="Morin E."/>
            <person name="Kohler A."/>
            <person name="Barry K."/>
            <person name="LaButti K."/>
            <person name="Morin E."/>
            <person name="Salamov A."/>
            <person name="Lipzen A."/>
            <person name="Mereny Z."/>
            <person name="Hegedus B."/>
            <person name="Baldrian P."/>
            <person name="Stursova M."/>
            <person name="Weitz H."/>
            <person name="Taylor A."/>
            <person name="Grigoriev I.V."/>
            <person name="Nagy L.G."/>
            <person name="Martin F."/>
            <person name="Kauserud H."/>
        </authorList>
    </citation>
    <scope>NUCLEOTIDE SEQUENCE</scope>
    <source>
        <strain evidence="2">9144</strain>
    </source>
</reference>
<sequence>MRRSRPPPPPIALRRPPPPSSPPAAPPLHRPTHGARHCLFGGGAGSEWQSGGAARWATGDGRREVGGGRWEAGGGWREAGGKRWDSDRWRDRHSSGSLGSGKAWRLSWRGATTQRRGRITYAQK</sequence>
<feature type="compositionally biased region" description="Pro residues" evidence="1">
    <location>
        <begin position="1"/>
        <end position="29"/>
    </location>
</feature>
<feature type="region of interest" description="Disordered" evidence="1">
    <location>
        <begin position="1"/>
        <end position="102"/>
    </location>
</feature>
<dbReference type="EMBL" id="JARJCW010000005">
    <property type="protein sequence ID" value="KAJ7224539.1"/>
    <property type="molecule type" value="Genomic_DNA"/>
</dbReference>
<gene>
    <name evidence="2" type="ORF">GGX14DRAFT_387215</name>
</gene>
<dbReference type="Proteomes" id="UP001219525">
    <property type="component" value="Unassembled WGS sequence"/>
</dbReference>
<comment type="caution">
    <text evidence="2">The sequence shown here is derived from an EMBL/GenBank/DDBJ whole genome shotgun (WGS) entry which is preliminary data.</text>
</comment>
<feature type="compositionally biased region" description="Low complexity" evidence="1">
    <location>
        <begin position="46"/>
        <end position="59"/>
    </location>
</feature>
<evidence type="ECO:0000313" key="3">
    <source>
        <dbReference type="Proteomes" id="UP001219525"/>
    </source>
</evidence>
<proteinExistence type="predicted"/>
<accession>A0AAD6YNJ8</accession>
<dbReference type="AlphaFoldDB" id="A0AAD6YNJ8"/>
<organism evidence="2 3">
    <name type="scientific">Mycena pura</name>
    <dbReference type="NCBI Taxonomy" id="153505"/>
    <lineage>
        <taxon>Eukaryota</taxon>
        <taxon>Fungi</taxon>
        <taxon>Dikarya</taxon>
        <taxon>Basidiomycota</taxon>
        <taxon>Agaricomycotina</taxon>
        <taxon>Agaricomycetes</taxon>
        <taxon>Agaricomycetidae</taxon>
        <taxon>Agaricales</taxon>
        <taxon>Marasmiineae</taxon>
        <taxon>Mycenaceae</taxon>
        <taxon>Mycena</taxon>
    </lineage>
</organism>
<feature type="compositionally biased region" description="Gly residues" evidence="1">
    <location>
        <begin position="67"/>
        <end position="78"/>
    </location>
</feature>
<keyword evidence="3" id="KW-1185">Reference proteome</keyword>
<protein>
    <submittedName>
        <fullName evidence="2">Uncharacterized protein</fullName>
    </submittedName>
</protein>
<evidence type="ECO:0000256" key="1">
    <source>
        <dbReference type="SAM" id="MobiDB-lite"/>
    </source>
</evidence>
<feature type="compositionally biased region" description="Basic and acidic residues" evidence="1">
    <location>
        <begin position="79"/>
        <end position="94"/>
    </location>
</feature>
<name>A0AAD6YNJ8_9AGAR</name>
<evidence type="ECO:0000313" key="2">
    <source>
        <dbReference type="EMBL" id="KAJ7224539.1"/>
    </source>
</evidence>